<dbReference type="PROSITE" id="PS50994">
    <property type="entry name" value="INTEGRASE"/>
    <property type="match status" value="1"/>
</dbReference>
<proteinExistence type="predicted"/>
<evidence type="ECO:0000313" key="3">
    <source>
        <dbReference type="EMBL" id="KAK7582536.1"/>
    </source>
</evidence>
<feature type="region of interest" description="Disordered" evidence="1">
    <location>
        <begin position="542"/>
        <end position="585"/>
    </location>
</feature>
<dbReference type="GO" id="GO:0015074">
    <property type="term" value="P:DNA integration"/>
    <property type="evidence" value="ECO:0007669"/>
    <property type="project" value="InterPro"/>
</dbReference>
<dbReference type="AlphaFoldDB" id="A0AAN9Y356"/>
<dbReference type="Gene3D" id="3.30.420.10">
    <property type="entry name" value="Ribonuclease H-like superfamily/Ribonuclease H"/>
    <property type="match status" value="1"/>
</dbReference>
<keyword evidence="4" id="KW-1185">Reference proteome</keyword>
<dbReference type="InterPro" id="IPR001584">
    <property type="entry name" value="Integrase_cat-core"/>
</dbReference>
<evidence type="ECO:0000256" key="1">
    <source>
        <dbReference type="SAM" id="MobiDB-lite"/>
    </source>
</evidence>
<feature type="domain" description="Integrase catalytic" evidence="2">
    <location>
        <begin position="19"/>
        <end position="182"/>
    </location>
</feature>
<reference evidence="3 4" key="1">
    <citation type="submission" date="2024-03" db="EMBL/GenBank/DDBJ databases">
        <title>Adaptation during the transition from Ophiocordyceps entomopathogen to insect associate is accompanied by gene loss and intensified selection.</title>
        <authorList>
            <person name="Ward C.M."/>
            <person name="Onetto C.A."/>
            <person name="Borneman A.R."/>
        </authorList>
    </citation>
    <scope>NUCLEOTIDE SEQUENCE [LARGE SCALE GENOMIC DNA]</scope>
    <source>
        <strain evidence="3">AWRI1</strain>
        <tissue evidence="3">Single Adult Female</tissue>
    </source>
</reference>
<protein>
    <recommendedName>
        <fullName evidence="2">Integrase catalytic domain-containing protein</fullName>
    </recommendedName>
</protein>
<dbReference type="GO" id="GO:0003676">
    <property type="term" value="F:nucleic acid binding"/>
    <property type="evidence" value="ECO:0007669"/>
    <property type="project" value="InterPro"/>
</dbReference>
<dbReference type="SUPFAM" id="SSF53098">
    <property type="entry name" value="Ribonuclease H-like"/>
    <property type="match status" value="1"/>
</dbReference>
<sequence>MEEAKELHRKVVKKFQKRRIITKGIDDIWAADLLIMNQYSTRNKGYNYIFNVIDTFSKFLFAVPLKKKSGEEVAVAFSKILKTSNRCPTKLHVDRGKEFVNKEFQTVLKENKIEMYHTFNEEKSAIAERVNRTINEKLKLHFEVTQKFRWIDALEGIVKEYNENDVHRSIGTTPVSVTSKNENEVVTIAIMKKYNDIYIDIGGDNDGDNADDSDDDDDDDDMRSFSFHFRCHRLPSRFLQHSGSVRYLLSCKGQLLSKHQHDDVLHYCLTYAIQYLSPFVVLVDIIAVYDIKMSIRQFNTSAARAPPVEGALVKAPSANTSLGRWSIGALLPFLPIPVKMPAQLWTVYEDSEDEFIVEDDSLQTPLATSSPCRSVRRNANGNDSGLERFFIRYNVEVDVEEEELRLMMNIDCVKPGRNHDLRGKRVWWETGDGTFELTVNSTLYVEDIEDEECEIFMRILIDESESYIVESLTEPEEEEICSRILFYNSWDDFEDVCDSFDVTHQRNERAHRRGRPAYGETGLIRQPDGRWYELGRDGEILPTRKPSPLRFTPSMEKEDKENHVPQAPRCDNSNRRPLATLSSVDSTPQRGSLFAGYINNNTAGPLTSAALFAGYNNTAAGPSSGAPSTRTLGFFRPNVPYESDDDDDENDTTPTLDDCVFCDPPQDHRCSALCQARIANHLAEYLENEIAKRIALLANECDTSSYMATPTPVNTPEAEYNPLPWYLHGSQLDFEAASMVVNAGSPHMSDVEYSVVYSSDEEVEEVEDSFELELPQSDSGYFSAPDDS</sequence>
<dbReference type="Proteomes" id="UP001367676">
    <property type="component" value="Unassembled WGS sequence"/>
</dbReference>
<evidence type="ECO:0000259" key="2">
    <source>
        <dbReference type="PROSITE" id="PS50994"/>
    </source>
</evidence>
<dbReference type="Pfam" id="PF00665">
    <property type="entry name" value="rve"/>
    <property type="match status" value="1"/>
</dbReference>
<dbReference type="PANTHER" id="PTHR46585">
    <property type="entry name" value="INTEGRASE CORE DOMAIN CONTAINING PROTEIN"/>
    <property type="match status" value="1"/>
</dbReference>
<gene>
    <name evidence="3" type="ORF">V9T40_013981</name>
</gene>
<organism evidence="3 4">
    <name type="scientific">Parthenolecanium corni</name>
    <dbReference type="NCBI Taxonomy" id="536013"/>
    <lineage>
        <taxon>Eukaryota</taxon>
        <taxon>Metazoa</taxon>
        <taxon>Ecdysozoa</taxon>
        <taxon>Arthropoda</taxon>
        <taxon>Hexapoda</taxon>
        <taxon>Insecta</taxon>
        <taxon>Pterygota</taxon>
        <taxon>Neoptera</taxon>
        <taxon>Paraneoptera</taxon>
        <taxon>Hemiptera</taxon>
        <taxon>Sternorrhyncha</taxon>
        <taxon>Coccoidea</taxon>
        <taxon>Coccidae</taxon>
        <taxon>Parthenolecanium</taxon>
    </lineage>
</organism>
<dbReference type="PANTHER" id="PTHR46585:SF1">
    <property type="entry name" value="CHROMO DOMAIN-CONTAINING PROTEIN"/>
    <property type="match status" value="1"/>
</dbReference>
<accession>A0AAN9Y356</accession>
<feature type="region of interest" description="Disordered" evidence="1">
    <location>
        <begin position="765"/>
        <end position="788"/>
    </location>
</feature>
<dbReference type="InterPro" id="IPR036397">
    <property type="entry name" value="RNaseH_sf"/>
</dbReference>
<evidence type="ECO:0000313" key="4">
    <source>
        <dbReference type="Proteomes" id="UP001367676"/>
    </source>
</evidence>
<dbReference type="InterPro" id="IPR012337">
    <property type="entry name" value="RNaseH-like_sf"/>
</dbReference>
<dbReference type="EMBL" id="JBBCAQ010000033">
    <property type="protein sequence ID" value="KAK7582536.1"/>
    <property type="molecule type" value="Genomic_DNA"/>
</dbReference>
<name>A0AAN9Y356_9HEMI</name>
<comment type="caution">
    <text evidence="3">The sequence shown here is derived from an EMBL/GenBank/DDBJ whole genome shotgun (WGS) entry which is preliminary data.</text>
</comment>